<evidence type="ECO:0000259" key="1">
    <source>
        <dbReference type="SMART" id="SM00470"/>
    </source>
</evidence>
<accession>A0A5U9NYA8</accession>
<dbReference type="InterPro" id="IPR003115">
    <property type="entry name" value="ParB_N"/>
</dbReference>
<dbReference type="GO" id="GO:0005694">
    <property type="term" value="C:chromosome"/>
    <property type="evidence" value="ECO:0007669"/>
    <property type="project" value="TreeGrafter"/>
</dbReference>
<dbReference type="PANTHER" id="PTHR33375:SF1">
    <property type="entry name" value="CHROMOSOME-PARTITIONING PROTEIN PARB-RELATED"/>
    <property type="match status" value="1"/>
</dbReference>
<protein>
    <submittedName>
        <fullName evidence="2">Nuclease</fullName>
    </submittedName>
</protein>
<organism evidence="2">
    <name type="scientific">Salmonella muenchen</name>
    <dbReference type="NCBI Taxonomy" id="596"/>
    <lineage>
        <taxon>Bacteria</taxon>
        <taxon>Pseudomonadati</taxon>
        <taxon>Pseudomonadota</taxon>
        <taxon>Gammaproteobacteria</taxon>
        <taxon>Enterobacterales</taxon>
        <taxon>Enterobacteriaceae</taxon>
        <taxon>Salmonella</taxon>
    </lineage>
</organism>
<dbReference type="SUPFAM" id="SSF110849">
    <property type="entry name" value="ParB/Sulfiredoxin"/>
    <property type="match status" value="1"/>
</dbReference>
<dbReference type="EMBL" id="AAGVCK010000027">
    <property type="protein sequence ID" value="EBS3167655.1"/>
    <property type="molecule type" value="Genomic_DNA"/>
</dbReference>
<dbReference type="GO" id="GO:0045881">
    <property type="term" value="P:positive regulation of sporulation resulting in formation of a cellular spore"/>
    <property type="evidence" value="ECO:0007669"/>
    <property type="project" value="TreeGrafter"/>
</dbReference>
<dbReference type="SMART" id="SM00470">
    <property type="entry name" value="ParB"/>
    <property type="match status" value="1"/>
</dbReference>
<dbReference type="CDD" id="cd16403">
    <property type="entry name" value="ParB_N_like_MT"/>
    <property type="match status" value="1"/>
</dbReference>
<reference evidence="2" key="1">
    <citation type="submission" date="2018-07" db="EMBL/GenBank/DDBJ databases">
        <authorList>
            <person name="Ashton P.M."/>
            <person name="Dallman T."/>
            <person name="Nair S."/>
            <person name="De Pinna E."/>
            <person name="Peters T."/>
            <person name="Grant K."/>
        </authorList>
    </citation>
    <scope>NUCLEOTIDE SEQUENCE</scope>
    <source>
        <strain evidence="2">488731</strain>
    </source>
</reference>
<evidence type="ECO:0000313" key="2">
    <source>
        <dbReference type="EMBL" id="EBS3167655.1"/>
    </source>
</evidence>
<dbReference type="AlphaFoldDB" id="A0A5U9NYA8"/>
<comment type="caution">
    <text evidence="2">The sequence shown here is derived from an EMBL/GenBank/DDBJ whole genome shotgun (WGS) entry which is preliminary data.</text>
</comment>
<dbReference type="GO" id="GO:0007059">
    <property type="term" value="P:chromosome segregation"/>
    <property type="evidence" value="ECO:0007669"/>
    <property type="project" value="TreeGrafter"/>
</dbReference>
<sequence>MTKQLNVVYLPLSVLIGYEKNARTHSAEQVDQVIASIQEYGWTNPILIDENNVVIAGHGRIEAATRLEMVDVPCIVLSGLTENQKKAYRIADNRIPLNAGWDEALLSEELAELASDGFGMDSIGFSQDELDKLLAVALPGNDDSMDIPFDRDEAKSGVSVQYLSFGGHKIPSTDEEAERFDSAVSRYVENNGSYIGFIAALLAGEVC</sequence>
<dbReference type="Pfam" id="PF02195">
    <property type="entry name" value="ParB_N"/>
    <property type="match status" value="1"/>
</dbReference>
<feature type="domain" description="ParB-like N-terminal" evidence="1">
    <location>
        <begin position="8"/>
        <end position="94"/>
    </location>
</feature>
<name>A0A5U9NYA8_SALMU</name>
<dbReference type="InterPro" id="IPR050336">
    <property type="entry name" value="Chromosome_partition/occlusion"/>
</dbReference>
<dbReference type="PANTHER" id="PTHR33375">
    <property type="entry name" value="CHROMOSOME-PARTITIONING PROTEIN PARB-RELATED"/>
    <property type="match status" value="1"/>
</dbReference>
<dbReference type="Gene3D" id="3.90.1530.10">
    <property type="entry name" value="Conserved hypothetical protein from pyrococcus furiosus pfu- 392566-001, ParB domain"/>
    <property type="match status" value="1"/>
</dbReference>
<dbReference type="InterPro" id="IPR036086">
    <property type="entry name" value="ParB/Sulfiredoxin_sf"/>
</dbReference>
<proteinExistence type="predicted"/>
<gene>
    <name evidence="2" type="ORF">DSR33_23130</name>
</gene>